<accession>A0AAE1D7M9</accession>
<evidence type="ECO:0000313" key="3">
    <source>
        <dbReference type="EMBL" id="KAK3760352.1"/>
    </source>
</evidence>
<evidence type="ECO:0000313" key="4">
    <source>
        <dbReference type="Proteomes" id="UP001283361"/>
    </source>
</evidence>
<keyword evidence="2" id="KW-0472">Membrane</keyword>
<feature type="region of interest" description="Disordered" evidence="1">
    <location>
        <begin position="225"/>
        <end position="251"/>
    </location>
</feature>
<name>A0AAE1D7M9_9GAST</name>
<dbReference type="Proteomes" id="UP001283361">
    <property type="component" value="Unassembled WGS sequence"/>
</dbReference>
<comment type="caution">
    <text evidence="3">The sequence shown here is derived from an EMBL/GenBank/DDBJ whole genome shotgun (WGS) entry which is preliminary data.</text>
</comment>
<reference evidence="3" key="1">
    <citation type="journal article" date="2023" name="G3 (Bethesda)">
        <title>A reference genome for the long-term kleptoplast-retaining sea slug Elysia crispata morphotype clarki.</title>
        <authorList>
            <person name="Eastman K.E."/>
            <person name="Pendleton A.L."/>
            <person name="Shaikh M.A."/>
            <person name="Suttiyut T."/>
            <person name="Ogas R."/>
            <person name="Tomko P."/>
            <person name="Gavelis G."/>
            <person name="Widhalm J.R."/>
            <person name="Wisecaver J.H."/>
        </authorList>
    </citation>
    <scope>NUCLEOTIDE SEQUENCE</scope>
    <source>
        <strain evidence="3">ECLA1</strain>
    </source>
</reference>
<keyword evidence="2" id="KW-0812">Transmembrane</keyword>
<feature type="region of interest" description="Disordered" evidence="1">
    <location>
        <begin position="331"/>
        <end position="503"/>
    </location>
</feature>
<gene>
    <name evidence="3" type="ORF">RRG08_063876</name>
</gene>
<dbReference type="EMBL" id="JAWDGP010005004">
    <property type="protein sequence ID" value="KAK3760352.1"/>
    <property type="molecule type" value="Genomic_DNA"/>
</dbReference>
<feature type="transmembrane region" description="Helical" evidence="2">
    <location>
        <begin position="510"/>
        <end position="534"/>
    </location>
</feature>
<keyword evidence="2" id="KW-1133">Transmembrane helix</keyword>
<protein>
    <submittedName>
        <fullName evidence="3">Uncharacterized protein</fullName>
    </submittedName>
</protein>
<evidence type="ECO:0000256" key="1">
    <source>
        <dbReference type="SAM" id="MobiDB-lite"/>
    </source>
</evidence>
<evidence type="ECO:0000256" key="2">
    <source>
        <dbReference type="SAM" id="Phobius"/>
    </source>
</evidence>
<keyword evidence="4" id="KW-1185">Reference proteome</keyword>
<sequence length="600" mass="66634">MLVPAGLATLASWTVGLAVSVLAVGFKSYNIPTGTGCTPIPLMPRYGVVTLATSCLVCTLLVVAINMKLVQYFRKVFVVSITFGSKNISQPQRTIRSASNDKRSLRSDCRQKLSVLYRCNQQRCVVLNKFRSERIGPGDDEKSGLSRDVNLIQETHQRQSSLRNQDVFTVKIEHQQTFPPTASLPRTSQYVSCKTHYPSHPSDSHDINFSAADVYKLAFRANKDRDNGCTSPQIQGRGKTNDKKYHGSPQSQIMTRRLYPTEKCLSPQSQDKVKPCLNNMSCCSLQTQEKLRSAEIKEIRSFDSTPPALEASAQETQEPVFMFASHALASGVRPQRGPVAIRAEEETRGRSSPKPPVAIRAEEETRGRSSPKPPVAIRAEEDTRGRSSPKPPVAIRAEEETRGRSSPKPPVAIRAEEETRGRSSPKPPVAIGAEEETRGRSSPKPPVAIRAEEDTRGRSSPKPPVAIGAEEETRGRSSPQPPVPLQPLRKSCRPPQHQATVQPRRRNKTILITLVILSLWACGMNLPLTLYLFMSGSLDTIEAKKELLFSLKGSIPVIFIVAQAVLNPCLYLFRLIDVKDVKRKVNDTWRYFGLCFKCNR</sequence>
<feature type="transmembrane region" description="Helical" evidence="2">
    <location>
        <begin position="47"/>
        <end position="65"/>
    </location>
</feature>
<organism evidence="3 4">
    <name type="scientific">Elysia crispata</name>
    <name type="common">lettuce slug</name>
    <dbReference type="NCBI Taxonomy" id="231223"/>
    <lineage>
        <taxon>Eukaryota</taxon>
        <taxon>Metazoa</taxon>
        <taxon>Spiralia</taxon>
        <taxon>Lophotrochozoa</taxon>
        <taxon>Mollusca</taxon>
        <taxon>Gastropoda</taxon>
        <taxon>Heterobranchia</taxon>
        <taxon>Euthyneura</taxon>
        <taxon>Panpulmonata</taxon>
        <taxon>Sacoglossa</taxon>
        <taxon>Placobranchoidea</taxon>
        <taxon>Plakobranchidae</taxon>
        <taxon>Elysia</taxon>
    </lineage>
</organism>
<feature type="transmembrane region" description="Helical" evidence="2">
    <location>
        <begin position="554"/>
        <end position="573"/>
    </location>
</feature>
<proteinExistence type="predicted"/>
<dbReference type="AlphaFoldDB" id="A0AAE1D7M9"/>